<gene>
    <name evidence="2" type="ORF">SPIL2461_LOCUS21358</name>
</gene>
<feature type="compositionally biased region" description="Polar residues" evidence="1">
    <location>
        <begin position="308"/>
        <end position="318"/>
    </location>
</feature>
<comment type="caution">
    <text evidence="2">The sequence shown here is derived from an EMBL/GenBank/DDBJ whole genome shotgun (WGS) entry which is preliminary data.</text>
</comment>
<feature type="compositionally biased region" description="Basic and acidic residues" evidence="1">
    <location>
        <begin position="385"/>
        <end position="395"/>
    </location>
</feature>
<dbReference type="EMBL" id="CAJNIZ010046173">
    <property type="protein sequence ID" value="CAE7741829.1"/>
    <property type="molecule type" value="Genomic_DNA"/>
</dbReference>
<accession>A0A812XL86</accession>
<feature type="compositionally biased region" description="Basic and acidic residues" evidence="1">
    <location>
        <begin position="474"/>
        <end position="491"/>
    </location>
</feature>
<dbReference type="Proteomes" id="UP000649617">
    <property type="component" value="Unassembled WGS sequence"/>
</dbReference>
<name>A0A812XL86_SYMPI</name>
<dbReference type="SUPFAM" id="SSF52047">
    <property type="entry name" value="RNI-like"/>
    <property type="match status" value="1"/>
</dbReference>
<feature type="compositionally biased region" description="Low complexity" evidence="1">
    <location>
        <begin position="192"/>
        <end position="204"/>
    </location>
</feature>
<feature type="compositionally biased region" description="Low complexity" evidence="1">
    <location>
        <begin position="344"/>
        <end position="370"/>
    </location>
</feature>
<dbReference type="OrthoDB" id="423003at2759"/>
<feature type="region of interest" description="Disordered" evidence="1">
    <location>
        <begin position="286"/>
        <end position="411"/>
    </location>
</feature>
<dbReference type="Gene3D" id="3.80.10.10">
    <property type="entry name" value="Ribonuclease Inhibitor"/>
    <property type="match status" value="1"/>
</dbReference>
<evidence type="ECO:0000313" key="2">
    <source>
        <dbReference type="EMBL" id="CAE7741829.1"/>
    </source>
</evidence>
<organism evidence="2 3">
    <name type="scientific">Symbiodinium pilosum</name>
    <name type="common">Dinoflagellate</name>
    <dbReference type="NCBI Taxonomy" id="2952"/>
    <lineage>
        <taxon>Eukaryota</taxon>
        <taxon>Sar</taxon>
        <taxon>Alveolata</taxon>
        <taxon>Dinophyceae</taxon>
        <taxon>Suessiales</taxon>
        <taxon>Symbiodiniaceae</taxon>
        <taxon>Symbiodinium</taxon>
    </lineage>
</organism>
<feature type="region of interest" description="Disordered" evidence="1">
    <location>
        <begin position="229"/>
        <end position="266"/>
    </location>
</feature>
<sequence length="532" mass="58734">MQKWCVWFRHRLSRHKPSHNLQYAHVDFAENRMTSRGAQLLLETLTDLQVPVRILKLHHNRITEGSCIAEFLHRGLLHELHLSHNELDAEAAASIITAVVQAHDVTGSLSYPRRAGPRNSAPLWVRLEQNYIDPPALIRTLDACDIDPKRKTGARVFCDARSKWCTPHSCAAKQAGCALHLKNLPQQRKRPQSSSATSSLPPGSIRQLPDGTEQACILRFDWDTGSWLPEVIDIPPQAPDPVETPKSKETEGVQEEPPGEGQRIQPLSLEVGQSLGADILRSLWESEPSEEPVSLQSPEPPQLPMLSPSASPLRSSFNPLAPAFEPGARCFISSIEEPPEQAVTTDTSAGAASEATEGSDAAAAAELGGSPNPTEVGSLPTCDAPPDHMEPKLEPELAGDDCQSLSSQASDLEFAESAEAALQEQKRLEAGKLTSFAKAKREHKKIEVRQEKRDFEEKFRIMEEELKARHEEELRQLGHSDEHSLEAREGSDGYDVYGQNSLEGDEGTRKARLQKKRDLLAGIEKELREEGT</sequence>
<proteinExistence type="predicted"/>
<keyword evidence="3" id="KW-1185">Reference proteome</keyword>
<feature type="region of interest" description="Disordered" evidence="1">
    <location>
        <begin position="474"/>
        <end position="514"/>
    </location>
</feature>
<dbReference type="AlphaFoldDB" id="A0A812XL86"/>
<dbReference type="InterPro" id="IPR032675">
    <property type="entry name" value="LRR_dom_sf"/>
</dbReference>
<protein>
    <submittedName>
        <fullName evidence="2">Uncharacterized protein</fullName>
    </submittedName>
</protein>
<evidence type="ECO:0000256" key="1">
    <source>
        <dbReference type="SAM" id="MobiDB-lite"/>
    </source>
</evidence>
<reference evidence="2" key="1">
    <citation type="submission" date="2021-02" db="EMBL/GenBank/DDBJ databases">
        <authorList>
            <person name="Dougan E. K."/>
            <person name="Rhodes N."/>
            <person name="Thang M."/>
            <person name="Chan C."/>
        </authorList>
    </citation>
    <scope>NUCLEOTIDE SEQUENCE</scope>
</reference>
<evidence type="ECO:0000313" key="3">
    <source>
        <dbReference type="Proteomes" id="UP000649617"/>
    </source>
</evidence>
<feature type="region of interest" description="Disordered" evidence="1">
    <location>
        <begin position="185"/>
        <end position="209"/>
    </location>
</feature>